<organism evidence="1 2">
    <name type="scientific">Linnemannia exigua</name>
    <dbReference type="NCBI Taxonomy" id="604196"/>
    <lineage>
        <taxon>Eukaryota</taxon>
        <taxon>Fungi</taxon>
        <taxon>Fungi incertae sedis</taxon>
        <taxon>Mucoromycota</taxon>
        <taxon>Mortierellomycotina</taxon>
        <taxon>Mortierellomycetes</taxon>
        <taxon>Mortierellales</taxon>
        <taxon>Mortierellaceae</taxon>
        <taxon>Linnemannia</taxon>
    </lineage>
</organism>
<sequence>MNAAIQRHSIVLQRIDITGPKTAGDINRFSVTSIFSECLNLEALYIGPYDHLEPFDHLEAYGHSEYYVTLDSVLKYPWRCTGLTDLRLSISGCEMPPVDPGIQPYYLRPAPIALSEAETQHFVRLECLYRQIGALTALRHLWLDTVPLNSQGQLDEGAYDINLSFPAMLNLPDTATEGGRPGYLDHLSGLKQLSWLEGSVYAGTEETKVTMGWAEARWINQNWPRLSQANFFSHQSEVREPFAWLYKRRKEDGGVLPYVVVAQEGYRYQGGMR</sequence>
<dbReference type="AlphaFoldDB" id="A0AAD4H2R6"/>
<reference evidence="1" key="1">
    <citation type="journal article" date="2020" name="Fungal Divers.">
        <title>Resolving the Mortierellaceae phylogeny through synthesis of multi-gene phylogenetics and phylogenomics.</title>
        <authorList>
            <person name="Vandepol N."/>
            <person name="Liber J."/>
            <person name="Desiro A."/>
            <person name="Na H."/>
            <person name="Kennedy M."/>
            <person name="Barry K."/>
            <person name="Grigoriev I.V."/>
            <person name="Miller A.N."/>
            <person name="O'Donnell K."/>
            <person name="Stajich J.E."/>
            <person name="Bonito G."/>
        </authorList>
    </citation>
    <scope>NUCLEOTIDE SEQUENCE</scope>
    <source>
        <strain evidence="1">NRRL 28262</strain>
    </source>
</reference>
<dbReference type="EMBL" id="JAAAIL010001634">
    <property type="protein sequence ID" value="KAG0267201.1"/>
    <property type="molecule type" value="Genomic_DNA"/>
</dbReference>
<proteinExistence type="predicted"/>
<evidence type="ECO:0000313" key="1">
    <source>
        <dbReference type="EMBL" id="KAG0267201.1"/>
    </source>
</evidence>
<dbReference type="Proteomes" id="UP001194580">
    <property type="component" value="Unassembled WGS sequence"/>
</dbReference>
<accession>A0AAD4H2R6</accession>
<name>A0AAD4H2R6_9FUNG</name>
<keyword evidence="2" id="KW-1185">Reference proteome</keyword>
<protein>
    <submittedName>
        <fullName evidence="1">Uncharacterized protein</fullName>
    </submittedName>
</protein>
<gene>
    <name evidence="1" type="ORF">BGZ95_002898</name>
</gene>
<evidence type="ECO:0000313" key="2">
    <source>
        <dbReference type="Proteomes" id="UP001194580"/>
    </source>
</evidence>
<comment type="caution">
    <text evidence="1">The sequence shown here is derived from an EMBL/GenBank/DDBJ whole genome shotgun (WGS) entry which is preliminary data.</text>
</comment>